<reference evidence="1" key="1">
    <citation type="journal article" date="2014" name="Int. J. Syst. Evol. Microbiol.">
        <title>Complete genome sequence of Corynebacterium casei LMG S-19264T (=DSM 44701T), isolated from a smear-ripened cheese.</title>
        <authorList>
            <consortium name="US DOE Joint Genome Institute (JGI-PGF)"/>
            <person name="Walter F."/>
            <person name="Albersmeier A."/>
            <person name="Kalinowski J."/>
            <person name="Ruckert C."/>
        </authorList>
    </citation>
    <scope>NUCLEOTIDE SEQUENCE</scope>
    <source>
        <strain evidence="1">KCTC 32182</strain>
    </source>
</reference>
<protein>
    <submittedName>
        <fullName evidence="1">Uncharacterized protein</fullName>
    </submittedName>
</protein>
<organism evidence="1 2">
    <name type="scientific">Paludibacterium paludis</name>
    <dbReference type="NCBI Taxonomy" id="1225769"/>
    <lineage>
        <taxon>Bacteria</taxon>
        <taxon>Pseudomonadati</taxon>
        <taxon>Pseudomonadota</taxon>
        <taxon>Betaproteobacteria</taxon>
        <taxon>Neisseriales</taxon>
        <taxon>Chromobacteriaceae</taxon>
        <taxon>Paludibacterium</taxon>
    </lineage>
</organism>
<proteinExistence type="predicted"/>
<gene>
    <name evidence="1" type="ORF">GCM10011289_02440</name>
</gene>
<dbReference type="AlphaFoldDB" id="A0A918NXP6"/>
<dbReference type="Proteomes" id="UP000645257">
    <property type="component" value="Unassembled WGS sequence"/>
</dbReference>
<name>A0A918NXP6_9NEIS</name>
<dbReference type="EMBL" id="BMYX01000001">
    <property type="protein sequence ID" value="GGY03617.1"/>
    <property type="molecule type" value="Genomic_DNA"/>
</dbReference>
<reference evidence="1" key="2">
    <citation type="submission" date="2020-09" db="EMBL/GenBank/DDBJ databases">
        <authorList>
            <person name="Sun Q."/>
            <person name="Kim S."/>
        </authorList>
    </citation>
    <scope>NUCLEOTIDE SEQUENCE</scope>
    <source>
        <strain evidence="1">KCTC 32182</strain>
    </source>
</reference>
<accession>A0A918NXP6</accession>
<comment type="caution">
    <text evidence="1">The sequence shown here is derived from an EMBL/GenBank/DDBJ whole genome shotgun (WGS) entry which is preliminary data.</text>
</comment>
<dbReference type="RefSeq" id="WP_189530300.1">
    <property type="nucleotide sequence ID" value="NZ_BMYX01000001.1"/>
</dbReference>
<evidence type="ECO:0000313" key="2">
    <source>
        <dbReference type="Proteomes" id="UP000645257"/>
    </source>
</evidence>
<evidence type="ECO:0000313" key="1">
    <source>
        <dbReference type="EMBL" id="GGY03617.1"/>
    </source>
</evidence>
<sequence>MTKLKRDDDETLFTEYTADEAIAENIARIRRYHTDIDVYASTSQKIMIGLALCRHELLDSAGYPARDIKIAWQRLDDNQRSAIIAWWKD</sequence>
<keyword evidence="2" id="KW-1185">Reference proteome</keyword>